<evidence type="ECO:0000313" key="3">
    <source>
        <dbReference type="Proteomes" id="UP001164733"/>
    </source>
</evidence>
<dbReference type="AlphaFoldDB" id="A0AA47EF17"/>
<keyword evidence="1" id="KW-0472">Membrane</keyword>
<evidence type="ECO:0000313" key="2">
    <source>
        <dbReference type="EMBL" id="WAG58875.1"/>
    </source>
</evidence>
<accession>A0AA47EF17</accession>
<sequence>MYEKKYLILITLIVVAFCIVMTCFFKHKSNKVTASNKNNIEQPNKVIEENKLLTKKDAVSLILKNELLNQQLPKYFIPVKASQDNYNNLKKVNDSNGFLCNDDNKLDNGILVELQNFNENSQINYFTIKNYDAIKNGGKGLVDKGTISNTGEVKFFR</sequence>
<keyword evidence="1" id="KW-1133">Transmembrane helix</keyword>
<keyword evidence="1" id="KW-0812">Transmembrane</keyword>
<organism evidence="2 3">
    <name type="scientific">Clostridium estertheticum</name>
    <dbReference type="NCBI Taxonomy" id="238834"/>
    <lineage>
        <taxon>Bacteria</taxon>
        <taxon>Bacillati</taxon>
        <taxon>Bacillota</taxon>
        <taxon>Clostridia</taxon>
        <taxon>Eubacteriales</taxon>
        <taxon>Clostridiaceae</taxon>
        <taxon>Clostridium</taxon>
    </lineage>
</organism>
<protein>
    <submittedName>
        <fullName evidence="2">Uncharacterized protein</fullName>
    </submittedName>
</protein>
<dbReference type="RefSeq" id="WP_216124720.1">
    <property type="nucleotide sequence ID" value="NZ_CP086239.1"/>
</dbReference>
<reference evidence="2" key="1">
    <citation type="submission" date="2021-11" db="EMBL/GenBank/DDBJ databases">
        <title>Clostridia strains as spoilage organisms.</title>
        <authorList>
            <person name="Wambui J."/>
            <person name="Stevens M.J.A."/>
            <person name="Stephan R."/>
        </authorList>
    </citation>
    <scope>NUCLEOTIDE SEQUENCE</scope>
    <source>
        <strain evidence="2">CF009</strain>
    </source>
</reference>
<gene>
    <name evidence="2" type="ORF">LL038_14585</name>
</gene>
<proteinExistence type="predicted"/>
<feature type="transmembrane region" description="Helical" evidence="1">
    <location>
        <begin position="6"/>
        <end position="25"/>
    </location>
</feature>
<evidence type="ECO:0000256" key="1">
    <source>
        <dbReference type="SAM" id="Phobius"/>
    </source>
</evidence>
<name>A0AA47EF17_9CLOT</name>
<dbReference type="Proteomes" id="UP001164733">
    <property type="component" value="Chromosome"/>
</dbReference>
<dbReference type="EMBL" id="CP086239">
    <property type="protein sequence ID" value="WAG58875.1"/>
    <property type="molecule type" value="Genomic_DNA"/>
</dbReference>